<dbReference type="KEGG" id="red:roselon_01915"/>
<evidence type="ECO:0008006" key="4">
    <source>
        <dbReference type="Google" id="ProtNLM"/>
    </source>
</evidence>
<dbReference type="eggNOG" id="COG3210">
    <property type="taxonomic scope" value="Bacteria"/>
</dbReference>
<dbReference type="HOGENOM" id="CLU_023173_1_0_5"/>
<dbReference type="Proteomes" id="UP000019593">
    <property type="component" value="Chromosome"/>
</dbReference>
<dbReference type="STRING" id="1294273.roselon_01915"/>
<gene>
    <name evidence="2" type="ORF">roselon_01915</name>
</gene>
<proteinExistence type="predicted"/>
<organism evidence="2 3">
    <name type="scientific">Roseicyclus elongatus DSM 19469</name>
    <dbReference type="NCBI Taxonomy" id="1294273"/>
    <lineage>
        <taxon>Bacteria</taxon>
        <taxon>Pseudomonadati</taxon>
        <taxon>Pseudomonadota</taxon>
        <taxon>Alphaproteobacteria</taxon>
        <taxon>Rhodobacterales</taxon>
        <taxon>Roseobacteraceae</taxon>
        <taxon>Roseicyclus</taxon>
    </lineage>
</organism>
<dbReference type="AlphaFoldDB" id="W8RSU2"/>
<protein>
    <recommendedName>
        <fullName evidence="4">Membrane-associated oxidoreductase</fullName>
    </recommendedName>
</protein>
<sequence>MHLREGFKAGAGVDLGGARIGGHLACTGGAFEATEGRALNCNGARIGASVFLIKEFRARAEVNFGGAEIGGQLACDGGAFEAKKGQALNCDAVRLGSNVSLSNGFRAKAGVNFRGAEIGGQLASVGGTFEATEGLALTCNAARIGADVFLKGGFRATAEVDFARADVVGALVVTGAEIGDGIGLEAARIGHGFFWKNVTGARRKIDLTEARVGSLRDDRASWEGVDTLILHGFRYDRIDGSMSVTERIAWLGRAQEGLAKRQETQVGPAFDPQPHVQLATILRAQGDRTGAALVLVDREKRQRRAMREWRWKQNDSPREILRWAMTLVGRPVDFLFWLLAGYGHRPARALGVSIVLVLLASGLAHFTYEAGQFAPNSDIVLTSADWLGAVAAHEAGDARMPVQIWQEGSATAQDYETFQPLLYGLDLFIPLDALGQEEAWRPSTERGVLGKAAFYSRWFFQGAGWIITALAAAVLTGLVGRRD</sequence>
<keyword evidence="1" id="KW-0472">Membrane</keyword>
<dbReference type="EMBL" id="CP004372">
    <property type="protein sequence ID" value="AHM04274.1"/>
    <property type="molecule type" value="Genomic_DNA"/>
</dbReference>
<reference evidence="2 3" key="1">
    <citation type="submission" date="2013-03" db="EMBL/GenBank/DDBJ databases">
        <authorList>
            <person name="Fiebig A."/>
            <person name="Goeker M."/>
            <person name="Klenk H.-P.P."/>
        </authorList>
    </citation>
    <scope>NUCLEOTIDE SEQUENCE [LARGE SCALE GENOMIC DNA]</scope>
    <source>
        <strain evidence="3">DSM 19469</strain>
    </source>
</reference>
<evidence type="ECO:0000313" key="3">
    <source>
        <dbReference type="Proteomes" id="UP000019593"/>
    </source>
</evidence>
<keyword evidence="3" id="KW-1185">Reference proteome</keyword>
<evidence type="ECO:0000313" key="2">
    <source>
        <dbReference type="EMBL" id="AHM04274.1"/>
    </source>
</evidence>
<feature type="transmembrane region" description="Helical" evidence="1">
    <location>
        <begin position="458"/>
        <end position="479"/>
    </location>
</feature>
<accession>W8RSU2</accession>
<keyword evidence="1" id="KW-1133">Transmembrane helix</keyword>
<keyword evidence="1" id="KW-0812">Transmembrane</keyword>
<evidence type="ECO:0000256" key="1">
    <source>
        <dbReference type="SAM" id="Phobius"/>
    </source>
</evidence>
<name>W8RSU2_9RHOB</name>